<evidence type="ECO:0000313" key="6">
    <source>
        <dbReference type="Proteomes" id="UP000265962"/>
    </source>
</evidence>
<dbReference type="CDD" id="cd00060">
    <property type="entry name" value="FHA"/>
    <property type="match status" value="1"/>
</dbReference>
<dbReference type="InterPro" id="IPR000253">
    <property type="entry name" value="FHA_dom"/>
</dbReference>
<evidence type="ECO:0000259" key="4">
    <source>
        <dbReference type="PROSITE" id="PS50006"/>
    </source>
</evidence>
<proteinExistence type="predicted"/>
<evidence type="ECO:0000256" key="1">
    <source>
        <dbReference type="ARBA" id="ARBA00022553"/>
    </source>
</evidence>
<gene>
    <name evidence="5" type="ORF">PROPJV5_0806</name>
</gene>
<reference evidence="6" key="1">
    <citation type="submission" date="2018-02" db="EMBL/GenBank/DDBJ databases">
        <authorList>
            <person name="Hornung B."/>
        </authorList>
    </citation>
    <scope>NUCLEOTIDE SEQUENCE [LARGE SCALE GENOMIC DNA]</scope>
</reference>
<accession>A0A375I3T8</accession>
<feature type="transmembrane region" description="Helical" evidence="3">
    <location>
        <begin position="6"/>
        <end position="25"/>
    </location>
</feature>
<dbReference type="InterPro" id="IPR050923">
    <property type="entry name" value="Cell_Proc_Reg/RNA_Proc"/>
</dbReference>
<dbReference type="AlphaFoldDB" id="A0A375I3T8"/>
<dbReference type="PROSITE" id="PS50006">
    <property type="entry name" value="FHA_DOMAIN"/>
    <property type="match status" value="1"/>
</dbReference>
<sequence length="157" mass="17188">MSTILVATLKVVFLALMWLFILFVANTIRTDLFGRTATTSELNDAPGPSGAKPAKKRRRRKELTRLAVIAGRRTGTEVPLDGEITIGRSADCVLDIDDDYASGHHAQLWQDSAGRWVVTDLQSTNGTYVNGAKIAEPTLVGPNDVIRIGRSQLKLER</sequence>
<dbReference type="SUPFAM" id="SSF49879">
    <property type="entry name" value="SMAD/FHA domain"/>
    <property type="match status" value="1"/>
</dbReference>
<dbReference type="Pfam" id="PF00498">
    <property type="entry name" value="FHA"/>
    <property type="match status" value="1"/>
</dbReference>
<evidence type="ECO:0000256" key="2">
    <source>
        <dbReference type="SAM" id="MobiDB-lite"/>
    </source>
</evidence>
<organism evidence="5 6">
    <name type="scientific">Propionibacterium ruminifibrarum</name>
    <dbReference type="NCBI Taxonomy" id="1962131"/>
    <lineage>
        <taxon>Bacteria</taxon>
        <taxon>Bacillati</taxon>
        <taxon>Actinomycetota</taxon>
        <taxon>Actinomycetes</taxon>
        <taxon>Propionibacteriales</taxon>
        <taxon>Propionibacteriaceae</taxon>
        <taxon>Propionibacterium</taxon>
    </lineage>
</organism>
<dbReference type="InterPro" id="IPR008984">
    <property type="entry name" value="SMAD_FHA_dom_sf"/>
</dbReference>
<dbReference type="Proteomes" id="UP000265962">
    <property type="component" value="Unassembled WGS sequence"/>
</dbReference>
<dbReference type="PANTHER" id="PTHR23308">
    <property type="entry name" value="NUCLEAR INHIBITOR OF PROTEIN PHOSPHATASE-1"/>
    <property type="match status" value="1"/>
</dbReference>
<feature type="domain" description="FHA" evidence="4">
    <location>
        <begin position="84"/>
        <end position="134"/>
    </location>
</feature>
<keyword evidence="1" id="KW-0597">Phosphoprotein</keyword>
<feature type="region of interest" description="Disordered" evidence="2">
    <location>
        <begin position="39"/>
        <end position="60"/>
    </location>
</feature>
<dbReference type="SMART" id="SM00240">
    <property type="entry name" value="FHA"/>
    <property type="match status" value="1"/>
</dbReference>
<dbReference type="Gene3D" id="2.60.200.20">
    <property type="match status" value="1"/>
</dbReference>
<keyword evidence="6" id="KW-1185">Reference proteome</keyword>
<protein>
    <submittedName>
        <fullName evidence="5">SMAD/FHA domain</fullName>
    </submittedName>
</protein>
<evidence type="ECO:0000256" key="3">
    <source>
        <dbReference type="SAM" id="Phobius"/>
    </source>
</evidence>
<name>A0A375I3T8_9ACTN</name>
<keyword evidence="3" id="KW-0812">Transmembrane</keyword>
<dbReference type="EMBL" id="OMOH01000003">
    <property type="protein sequence ID" value="SPF67853.1"/>
    <property type="molecule type" value="Genomic_DNA"/>
</dbReference>
<evidence type="ECO:0000313" key="5">
    <source>
        <dbReference type="EMBL" id="SPF67853.1"/>
    </source>
</evidence>
<dbReference type="OrthoDB" id="277520at2"/>
<keyword evidence="3" id="KW-1133">Transmembrane helix</keyword>
<keyword evidence="3" id="KW-0472">Membrane</keyword>
<dbReference type="RefSeq" id="WP_119715064.1">
    <property type="nucleotide sequence ID" value="NZ_OMOH01000003.1"/>
</dbReference>